<evidence type="ECO:0000256" key="6">
    <source>
        <dbReference type="RuleBase" id="RU367155"/>
    </source>
</evidence>
<feature type="compositionally biased region" description="Low complexity" evidence="7">
    <location>
        <begin position="259"/>
        <end position="274"/>
    </location>
</feature>
<evidence type="ECO:0000256" key="1">
    <source>
        <dbReference type="ARBA" id="ARBA00004123"/>
    </source>
</evidence>
<dbReference type="AlphaFoldDB" id="A0A6V7NM91"/>
<dbReference type="GO" id="GO:0003700">
    <property type="term" value="F:DNA-binding transcription factor activity"/>
    <property type="evidence" value="ECO:0007669"/>
    <property type="project" value="UniProtKB-UniRule"/>
</dbReference>
<evidence type="ECO:0000256" key="4">
    <source>
        <dbReference type="ARBA" id="ARBA00023163"/>
    </source>
</evidence>
<comment type="subunit">
    <text evidence="6">Heterotrimer.</text>
</comment>
<proteinExistence type="inferred from homology"/>
<keyword evidence="2 6" id="KW-0805">Transcription regulation</keyword>
<evidence type="ECO:0000256" key="3">
    <source>
        <dbReference type="ARBA" id="ARBA00023125"/>
    </source>
</evidence>
<reference evidence="8" key="1">
    <citation type="submission" date="2020-07" db="EMBL/GenBank/DDBJ databases">
        <authorList>
            <person name="Lin J."/>
        </authorList>
    </citation>
    <scope>NUCLEOTIDE SEQUENCE</scope>
</reference>
<keyword evidence="5 6" id="KW-0539">Nucleus</keyword>
<sequence>MSFKVHEGVGQVSFNLQNNGNPIPWWIGTQPLHGASFGQFKSLNEKNTMGEEGYLGPAIPVKVTGDATEFSLSQVGFVSGSINTEKKGAKFSQPLENLTLQSPLPEYVGHFDSGLGHSTVYSSFSYADQCCGLYTSYGTQAMNGRMLLPLSMTADEPIYVNAKQFHGILRRRRARAKAARENKLIKVRKRINPYHLYIAQISLLSALSSQVAPSSCDASSKGLRRSVSQHKEAKWRTKSRRCRPQGEIGPATSPSSEVLQSDSLNRSSGSSISGSEVSSLSLYAREEVDQFNFIEHLPPSILHPTENKLNRDNNNIITNKWAAAADNCCSLLKV</sequence>
<dbReference type="EMBL" id="LR862139">
    <property type="protein sequence ID" value="CAD1819712.1"/>
    <property type="molecule type" value="Genomic_DNA"/>
</dbReference>
<protein>
    <recommendedName>
        <fullName evidence="6">Nuclear transcription factor Y subunit</fullName>
    </recommendedName>
</protein>
<dbReference type="PANTHER" id="PTHR12632">
    <property type="entry name" value="TRANSCRIPTION FACTOR NF-Y ALPHA-RELATED"/>
    <property type="match status" value="1"/>
</dbReference>
<dbReference type="Pfam" id="PF02045">
    <property type="entry name" value="CBFB_NFYA"/>
    <property type="match status" value="1"/>
</dbReference>
<dbReference type="InterPro" id="IPR001289">
    <property type="entry name" value="NFYA"/>
</dbReference>
<dbReference type="GO" id="GO:0005634">
    <property type="term" value="C:nucleus"/>
    <property type="evidence" value="ECO:0007669"/>
    <property type="project" value="UniProtKB-SubCell"/>
</dbReference>
<dbReference type="Gene3D" id="6.10.250.2430">
    <property type="match status" value="1"/>
</dbReference>
<evidence type="ECO:0000256" key="7">
    <source>
        <dbReference type="SAM" id="MobiDB-lite"/>
    </source>
</evidence>
<feature type="region of interest" description="Disordered" evidence="7">
    <location>
        <begin position="217"/>
        <end position="274"/>
    </location>
</feature>
<dbReference type="SMART" id="SM00521">
    <property type="entry name" value="CBF"/>
    <property type="match status" value="1"/>
</dbReference>
<accession>A0A6V7NM91</accession>
<evidence type="ECO:0000256" key="5">
    <source>
        <dbReference type="ARBA" id="ARBA00023242"/>
    </source>
</evidence>
<dbReference type="GO" id="GO:0003677">
    <property type="term" value="F:DNA binding"/>
    <property type="evidence" value="ECO:0007669"/>
    <property type="project" value="UniProtKB-KW"/>
</dbReference>
<comment type="subcellular location">
    <subcellularLocation>
        <location evidence="1 6">Nucleus</location>
    </subcellularLocation>
</comment>
<dbReference type="PROSITE" id="PS51152">
    <property type="entry name" value="NFYA_HAP2_2"/>
    <property type="match status" value="1"/>
</dbReference>
<organism evidence="8">
    <name type="scientific">Ananas comosus var. bracteatus</name>
    <name type="common">red pineapple</name>
    <dbReference type="NCBI Taxonomy" id="296719"/>
    <lineage>
        <taxon>Eukaryota</taxon>
        <taxon>Viridiplantae</taxon>
        <taxon>Streptophyta</taxon>
        <taxon>Embryophyta</taxon>
        <taxon>Tracheophyta</taxon>
        <taxon>Spermatophyta</taxon>
        <taxon>Magnoliopsida</taxon>
        <taxon>Liliopsida</taxon>
        <taxon>Poales</taxon>
        <taxon>Bromeliaceae</taxon>
        <taxon>Bromelioideae</taxon>
        <taxon>Ananas</taxon>
    </lineage>
</organism>
<comment type="function">
    <text evidence="6">Component of the sequence-specific heterotrimeric transcription factor (NF-Y) which specifically recognizes a 5'-CCAAT-3' box motif found in the promoters of its target genes.</text>
</comment>
<comment type="similarity">
    <text evidence="6">Belongs to the NFYA/HAP2 subunit family.</text>
</comment>
<evidence type="ECO:0000313" key="8">
    <source>
        <dbReference type="EMBL" id="CAD1819712.1"/>
    </source>
</evidence>
<evidence type="ECO:0000256" key="2">
    <source>
        <dbReference type="ARBA" id="ARBA00023015"/>
    </source>
</evidence>
<gene>
    <name evidence="8" type="ORF">CB5_LOCUS2923</name>
</gene>
<keyword evidence="4 6" id="KW-0804">Transcription</keyword>
<name>A0A6V7NM91_ANACO</name>
<keyword evidence="3 6" id="KW-0238">DNA-binding</keyword>